<dbReference type="InterPro" id="IPR002060">
    <property type="entry name" value="Squ/phyt_synthse"/>
</dbReference>
<dbReference type="EMBL" id="AVFL01000011">
    <property type="protein sequence ID" value="EWY39510.1"/>
    <property type="molecule type" value="Genomic_DNA"/>
</dbReference>
<dbReference type="RefSeq" id="WP_037453840.1">
    <property type="nucleotide sequence ID" value="NZ_AVFL01000011.1"/>
</dbReference>
<dbReference type="Gene3D" id="1.10.600.10">
    <property type="entry name" value="Farnesyl Diphosphate Synthase"/>
    <property type="match status" value="1"/>
</dbReference>
<dbReference type="InterPro" id="IPR008949">
    <property type="entry name" value="Isoprenoid_synthase_dom_sf"/>
</dbReference>
<dbReference type="GO" id="GO:0016117">
    <property type="term" value="P:carotenoid biosynthetic process"/>
    <property type="evidence" value="ECO:0007669"/>
    <property type="project" value="UniProtKB-KW"/>
</dbReference>
<gene>
    <name evidence="6" type="ORF">N825_05250</name>
</gene>
<comment type="similarity">
    <text evidence="2">Belongs to the phytoene/squalene synthase family.</text>
</comment>
<evidence type="ECO:0000313" key="6">
    <source>
        <dbReference type="EMBL" id="EWY39510.1"/>
    </source>
</evidence>
<dbReference type="SFLD" id="SFLDG01212">
    <property type="entry name" value="Phytoene_synthase_like"/>
    <property type="match status" value="1"/>
</dbReference>
<keyword evidence="3" id="KW-0808">Transferase</keyword>
<dbReference type="GO" id="GO:0004311">
    <property type="term" value="F:geranylgeranyl diphosphate synthase activity"/>
    <property type="evidence" value="ECO:0007669"/>
    <property type="project" value="InterPro"/>
</dbReference>
<dbReference type="Proteomes" id="UP000019486">
    <property type="component" value="Unassembled WGS sequence"/>
</dbReference>
<dbReference type="Pfam" id="PF00494">
    <property type="entry name" value="SQS_PSY"/>
    <property type="match status" value="1"/>
</dbReference>
<dbReference type="PATRIC" id="fig|1385369.3.peg.3256"/>
<evidence type="ECO:0000256" key="3">
    <source>
        <dbReference type="ARBA" id="ARBA00022679"/>
    </source>
</evidence>
<dbReference type="SFLD" id="SFLDG01018">
    <property type="entry name" value="Squalene/Phytoene_Synthase_Lik"/>
    <property type="match status" value="1"/>
</dbReference>
<evidence type="ECO:0000256" key="2">
    <source>
        <dbReference type="ARBA" id="ARBA00006251"/>
    </source>
</evidence>
<evidence type="ECO:0000256" key="4">
    <source>
        <dbReference type="ARBA" id="ARBA00022746"/>
    </source>
</evidence>
<dbReference type="OrthoDB" id="9807580at2"/>
<dbReference type="FunFam" id="1.10.600.10:FF:000020">
    <property type="entry name" value="Phytoene synthase"/>
    <property type="match status" value="1"/>
</dbReference>
<reference evidence="6 7" key="1">
    <citation type="submission" date="2013-08" db="EMBL/GenBank/DDBJ databases">
        <title>The genome sequence of Skermanella stibiiresistens.</title>
        <authorList>
            <person name="Zhu W."/>
            <person name="Wang G."/>
        </authorList>
    </citation>
    <scope>NUCLEOTIDE SEQUENCE [LARGE SCALE GENOMIC DNA]</scope>
    <source>
        <strain evidence="6 7">SB22</strain>
    </source>
</reference>
<dbReference type="InterPro" id="IPR033904">
    <property type="entry name" value="Trans_IPPS_HH"/>
</dbReference>
<organism evidence="6 7">
    <name type="scientific">Skermanella stibiiresistens SB22</name>
    <dbReference type="NCBI Taxonomy" id="1385369"/>
    <lineage>
        <taxon>Bacteria</taxon>
        <taxon>Pseudomonadati</taxon>
        <taxon>Pseudomonadota</taxon>
        <taxon>Alphaproteobacteria</taxon>
        <taxon>Rhodospirillales</taxon>
        <taxon>Azospirillaceae</taxon>
        <taxon>Skermanella</taxon>
    </lineage>
</organism>
<dbReference type="PROSITE" id="PS01044">
    <property type="entry name" value="SQUALEN_PHYTOEN_SYN_1"/>
    <property type="match status" value="1"/>
</dbReference>
<dbReference type="PROSITE" id="PS01045">
    <property type="entry name" value="SQUALEN_PHYTOEN_SYN_2"/>
    <property type="match status" value="1"/>
</dbReference>
<keyword evidence="7" id="KW-1185">Reference proteome</keyword>
<protein>
    <submittedName>
        <fullName evidence="6">Phytoene synthase</fullName>
    </submittedName>
</protein>
<dbReference type="SFLD" id="SFLDS00005">
    <property type="entry name" value="Isoprenoid_Synthase_Type_I"/>
    <property type="match status" value="1"/>
</dbReference>
<comment type="pathway">
    <text evidence="1">Carotenoid biosynthesis; phytoene biosynthesis.</text>
</comment>
<dbReference type="STRING" id="1385369.N825_05250"/>
<dbReference type="AlphaFoldDB" id="W9GZZ6"/>
<dbReference type="InterPro" id="IPR044843">
    <property type="entry name" value="Trans_IPPS_bact-type"/>
</dbReference>
<keyword evidence="4" id="KW-0125">Carotenoid biosynthesis</keyword>
<dbReference type="PANTHER" id="PTHR31480">
    <property type="entry name" value="BIFUNCTIONAL LYCOPENE CYCLASE/PHYTOENE SYNTHASE"/>
    <property type="match status" value="1"/>
</dbReference>
<dbReference type="SUPFAM" id="SSF48576">
    <property type="entry name" value="Terpenoid synthases"/>
    <property type="match status" value="1"/>
</dbReference>
<evidence type="ECO:0000256" key="1">
    <source>
        <dbReference type="ARBA" id="ARBA00004684"/>
    </source>
</evidence>
<evidence type="ECO:0000256" key="5">
    <source>
        <dbReference type="ARBA" id="ARBA00053028"/>
    </source>
</evidence>
<accession>W9GZZ6</accession>
<name>W9GZZ6_9PROT</name>
<dbReference type="GO" id="GO:0051996">
    <property type="term" value="F:squalene synthase [NAD(P)H] activity"/>
    <property type="evidence" value="ECO:0007669"/>
    <property type="project" value="InterPro"/>
</dbReference>
<sequence>MPRPWSEPVSPSAVPVATAADFAACRLVLRRASRTFHAASLLLPSRVRQPASALYAFCRLADDAADLGGGDAAALDGMRERLDLAYRGQPFDHPVDRAFADVVDRFAIPKTLPDALFEGFDWDLAGRRYGDLAELKCYAARVAGTVGAMMAALMGARDADVVGRACDLGMAMQLSNIARDVGEDARAGRLYLPLDWLREAGIDPDAWLAAPRFSPALGDVIRRLLRVADDLYRQAERGIGQLPSTCRPGIHAARHLYAEIGREVERAGGDSVTRRAVVPAKRKALLLARVMMGDEQQARSHWPVRTAGVEQSRFLVDAVAAAAVPIQPADPVVWLLLLFERLERGQRLALKRDA</sequence>
<proteinExistence type="inferred from homology"/>
<dbReference type="InterPro" id="IPR019845">
    <property type="entry name" value="Squalene/phytoene_synthase_CS"/>
</dbReference>
<comment type="cofactor">
    <cofactor evidence="5">
        <name>ATP</name>
        <dbReference type="ChEBI" id="CHEBI:30616"/>
    </cofactor>
</comment>
<evidence type="ECO:0000313" key="7">
    <source>
        <dbReference type="Proteomes" id="UP000019486"/>
    </source>
</evidence>
<dbReference type="CDD" id="cd00683">
    <property type="entry name" value="Trans_IPPS_HH"/>
    <property type="match status" value="1"/>
</dbReference>
<comment type="caution">
    <text evidence="6">The sequence shown here is derived from an EMBL/GenBank/DDBJ whole genome shotgun (WGS) entry which is preliminary data.</text>
</comment>